<dbReference type="EMBL" id="JAZDWU010000002">
    <property type="protein sequence ID" value="KAL0009995.1"/>
    <property type="molecule type" value="Genomic_DNA"/>
</dbReference>
<keyword evidence="3" id="KW-1185">Reference proteome</keyword>
<name>A0AAW2DKY7_9ROSI</name>
<protein>
    <recommendedName>
        <fullName evidence="1">Reverse transcriptase zinc-binding domain-containing protein</fullName>
    </recommendedName>
</protein>
<reference evidence="2 3" key="1">
    <citation type="submission" date="2024-01" db="EMBL/GenBank/DDBJ databases">
        <title>A telomere-to-telomere, gap-free genome of sweet tea (Lithocarpus litseifolius).</title>
        <authorList>
            <person name="Zhou J."/>
        </authorList>
    </citation>
    <scope>NUCLEOTIDE SEQUENCE [LARGE SCALE GENOMIC DNA]</scope>
    <source>
        <strain evidence="2">Zhou-2022a</strain>
        <tissue evidence="2">Leaf</tissue>
    </source>
</reference>
<gene>
    <name evidence="2" type="ORF">SO802_005103</name>
</gene>
<dbReference type="Pfam" id="PF13966">
    <property type="entry name" value="zf-RVT"/>
    <property type="match status" value="1"/>
</dbReference>
<comment type="caution">
    <text evidence="2">The sequence shown here is derived from an EMBL/GenBank/DDBJ whole genome shotgun (WGS) entry which is preliminary data.</text>
</comment>
<evidence type="ECO:0000313" key="3">
    <source>
        <dbReference type="Proteomes" id="UP001459277"/>
    </source>
</evidence>
<evidence type="ECO:0000259" key="1">
    <source>
        <dbReference type="Pfam" id="PF13966"/>
    </source>
</evidence>
<dbReference type="Proteomes" id="UP001459277">
    <property type="component" value="Unassembled WGS sequence"/>
</dbReference>
<sequence length="218" mass="24923">MRKRKTWIFYPLSAHAILFGLDLSLGTELISPCALKQWLAQWMEDPNLYRLMFNASAILGIPLSRHCLPDKIAWVYSPSGLFTTSSAYKLLVSVDAVSQAGSSNMDAQKHFWKGVWRLRVPNKIKHFIWRACNDALPTMSNLFRPADYDKCELCQLCPEDPLHSIWSCKDVESTWSSVQCFHQSSAPQPLNFCDLLSRLLQVQEGYRKEVFAISACFL</sequence>
<dbReference type="AlphaFoldDB" id="A0AAW2DKY7"/>
<feature type="domain" description="Reverse transcriptase zinc-binding" evidence="1">
    <location>
        <begin position="82"/>
        <end position="175"/>
    </location>
</feature>
<proteinExistence type="predicted"/>
<dbReference type="InterPro" id="IPR026960">
    <property type="entry name" value="RVT-Znf"/>
</dbReference>
<organism evidence="2 3">
    <name type="scientific">Lithocarpus litseifolius</name>
    <dbReference type="NCBI Taxonomy" id="425828"/>
    <lineage>
        <taxon>Eukaryota</taxon>
        <taxon>Viridiplantae</taxon>
        <taxon>Streptophyta</taxon>
        <taxon>Embryophyta</taxon>
        <taxon>Tracheophyta</taxon>
        <taxon>Spermatophyta</taxon>
        <taxon>Magnoliopsida</taxon>
        <taxon>eudicotyledons</taxon>
        <taxon>Gunneridae</taxon>
        <taxon>Pentapetalae</taxon>
        <taxon>rosids</taxon>
        <taxon>fabids</taxon>
        <taxon>Fagales</taxon>
        <taxon>Fagaceae</taxon>
        <taxon>Lithocarpus</taxon>
    </lineage>
</organism>
<evidence type="ECO:0000313" key="2">
    <source>
        <dbReference type="EMBL" id="KAL0009995.1"/>
    </source>
</evidence>
<accession>A0AAW2DKY7</accession>